<organism evidence="1 2">
    <name type="scientific">Caproicibacter fermentans</name>
    <dbReference type="NCBI Taxonomy" id="2576756"/>
    <lineage>
        <taxon>Bacteria</taxon>
        <taxon>Bacillati</taxon>
        <taxon>Bacillota</taxon>
        <taxon>Clostridia</taxon>
        <taxon>Eubacteriales</taxon>
        <taxon>Acutalibacteraceae</taxon>
        <taxon>Caproicibacter</taxon>
    </lineage>
</organism>
<protein>
    <submittedName>
        <fullName evidence="1">Helix-turn-helix domain-containing protein</fullName>
    </submittedName>
</protein>
<dbReference type="EMBL" id="CP060286">
    <property type="protein sequence ID" value="QNK39845.1"/>
    <property type="molecule type" value="Genomic_DNA"/>
</dbReference>
<evidence type="ECO:0000313" key="1">
    <source>
        <dbReference type="EMBL" id="QNK39845.1"/>
    </source>
</evidence>
<dbReference type="KEGG" id="cfem:HCR03_14130"/>
<sequence length="107" mass="12093">MVNEQHFREYLEREWAALPDALTACEVAGLLGYHRTTVNSWAAGTKSRLGKLPSIHYFGETVFAKEHLIAFLVSTVNIGFVEKSAKHRALIEAYRQAKEIRDDLVSC</sequence>
<accession>A0A7G8T8A4</accession>
<proteinExistence type="predicted"/>
<dbReference type="Proteomes" id="UP000515909">
    <property type="component" value="Chromosome"/>
</dbReference>
<dbReference type="RefSeq" id="WP_187034843.1">
    <property type="nucleotide sequence ID" value="NZ_CP060286.1"/>
</dbReference>
<name>A0A7G8T8A4_9FIRM</name>
<gene>
    <name evidence="1" type="ORF">HCR03_14130</name>
</gene>
<dbReference type="AlphaFoldDB" id="A0A7G8T8A4"/>
<reference evidence="1 2" key="1">
    <citation type="submission" date="2020-08" db="EMBL/GenBank/DDBJ databases">
        <title>The isolate Caproiciproducens sp. 7D4C2 produces n-caproate at mildly acidic conditions from hexoses: genome and rBOX comparison with related strains and chain-elongating bacteria.</title>
        <authorList>
            <person name="Esquivel-Elizondo S."/>
            <person name="Bagci C."/>
            <person name="Temovska M."/>
            <person name="Jeon B.S."/>
            <person name="Bessarab I."/>
            <person name="Williams R.B.H."/>
            <person name="Huson D.H."/>
            <person name="Angenent L.T."/>
        </authorList>
    </citation>
    <scope>NUCLEOTIDE SEQUENCE [LARGE SCALE GENOMIC DNA]</scope>
    <source>
        <strain evidence="1 2">7D4C2</strain>
    </source>
</reference>
<evidence type="ECO:0000313" key="2">
    <source>
        <dbReference type="Proteomes" id="UP000515909"/>
    </source>
</evidence>